<proteinExistence type="predicted"/>
<gene>
    <name evidence="1" type="ORF">SDC9_168139</name>
</gene>
<accession>A0A645G4B9</accession>
<dbReference type="PANTHER" id="PTHR43524">
    <property type="entry name" value="RADICAL SAM SUPERFAMILY PROTEIN"/>
    <property type="match status" value="1"/>
</dbReference>
<name>A0A645G4B9_9ZZZZ</name>
<dbReference type="AlphaFoldDB" id="A0A645G4B9"/>
<organism evidence="1">
    <name type="scientific">bioreactor metagenome</name>
    <dbReference type="NCBI Taxonomy" id="1076179"/>
    <lineage>
        <taxon>unclassified sequences</taxon>
        <taxon>metagenomes</taxon>
        <taxon>ecological metagenomes</taxon>
    </lineage>
</organism>
<dbReference type="EMBL" id="VSSQ01068596">
    <property type="protein sequence ID" value="MPN20760.1"/>
    <property type="molecule type" value="Genomic_DNA"/>
</dbReference>
<reference evidence="1" key="1">
    <citation type="submission" date="2019-08" db="EMBL/GenBank/DDBJ databases">
        <authorList>
            <person name="Kucharzyk K."/>
            <person name="Murdoch R.W."/>
            <person name="Higgins S."/>
            <person name="Loffler F."/>
        </authorList>
    </citation>
    <scope>NUCLEOTIDE SEQUENCE</scope>
</reference>
<dbReference type="InterPro" id="IPR058240">
    <property type="entry name" value="rSAM_sf"/>
</dbReference>
<dbReference type="CDD" id="cd21128">
    <property type="entry name" value="SPASM_rSAM"/>
    <property type="match status" value="1"/>
</dbReference>
<comment type="caution">
    <text evidence="1">The sequence shown here is derived from an EMBL/GenBank/DDBJ whole genome shotgun (WGS) entry which is preliminary data.</text>
</comment>
<dbReference type="Gene3D" id="3.20.20.70">
    <property type="entry name" value="Aldolase class I"/>
    <property type="match status" value="1"/>
</dbReference>
<dbReference type="PANTHER" id="PTHR43524:SF1">
    <property type="entry name" value="RADICAL SAM SUPERFAMILY PROTEIN"/>
    <property type="match status" value="1"/>
</dbReference>
<dbReference type="SUPFAM" id="SSF102114">
    <property type="entry name" value="Radical SAM enzymes"/>
    <property type="match status" value="1"/>
</dbReference>
<evidence type="ECO:0008006" key="2">
    <source>
        <dbReference type="Google" id="ProtNLM"/>
    </source>
</evidence>
<dbReference type="InterPro" id="IPR013785">
    <property type="entry name" value="Aldolase_TIM"/>
</dbReference>
<sequence>MFPVFTNGTLLTEDYLRLFDKNRNLVPILSIDGDANATDQRRGGGMYDLLLTVMDELDARGILFGVSVTVTKENLPNVTGDAFLNELRIRGCKVILYVEYVPVDETAKASAPSEEERRYLMNKLCELRTNREGMIFISFPGDEKASGGCLAAGRGFFHINANGGAEPCPFSPYSDTNLKEKSLKEALRSPLFQKLTSGDILTMPHEGGCVLFEREAVVKQLC</sequence>
<evidence type="ECO:0000313" key="1">
    <source>
        <dbReference type="EMBL" id="MPN20760.1"/>
    </source>
</evidence>
<protein>
    <recommendedName>
        <fullName evidence="2">4Fe4S-binding SPASM domain-containing protein</fullName>
    </recommendedName>
</protein>